<evidence type="ECO:0000313" key="4">
    <source>
        <dbReference type="Proteomes" id="UP000319383"/>
    </source>
</evidence>
<evidence type="ECO:0000313" key="3">
    <source>
        <dbReference type="EMBL" id="QDU46997.1"/>
    </source>
</evidence>
<name>A0A517ZWX8_9PLAN</name>
<keyword evidence="3" id="KW-0436">Ligase</keyword>
<dbReference type="PANTHER" id="PTHR43767">
    <property type="entry name" value="LONG-CHAIN-FATTY-ACID--COA LIGASE"/>
    <property type="match status" value="1"/>
</dbReference>
<accession>A0A517ZWX8</accession>
<feature type="domain" description="AMP-dependent synthetase/ligase" evidence="1">
    <location>
        <begin position="42"/>
        <end position="428"/>
    </location>
</feature>
<dbReference type="CDD" id="cd05936">
    <property type="entry name" value="FC-FACS_FadD_like"/>
    <property type="match status" value="1"/>
</dbReference>
<dbReference type="InterPro" id="IPR042099">
    <property type="entry name" value="ANL_N_sf"/>
</dbReference>
<keyword evidence="4" id="KW-1185">Reference proteome</keyword>
<dbReference type="Gene3D" id="3.40.50.12780">
    <property type="entry name" value="N-terminal domain of ligase-like"/>
    <property type="match status" value="1"/>
</dbReference>
<dbReference type="PANTHER" id="PTHR43767:SF12">
    <property type="entry name" value="AMP-DEPENDENT SYNTHETASE AND LIGASE"/>
    <property type="match status" value="1"/>
</dbReference>
<dbReference type="EMBL" id="CP036276">
    <property type="protein sequence ID" value="QDU46997.1"/>
    <property type="molecule type" value="Genomic_DNA"/>
</dbReference>
<dbReference type="RefSeq" id="WP_145379594.1">
    <property type="nucleotide sequence ID" value="NZ_CP036270.1"/>
</dbReference>
<dbReference type="KEGG" id="sdyn:Mal52_55250"/>
<organism evidence="3 4">
    <name type="scientific">Symmachiella dynata</name>
    <dbReference type="NCBI Taxonomy" id="2527995"/>
    <lineage>
        <taxon>Bacteria</taxon>
        <taxon>Pseudomonadati</taxon>
        <taxon>Planctomycetota</taxon>
        <taxon>Planctomycetia</taxon>
        <taxon>Planctomycetales</taxon>
        <taxon>Planctomycetaceae</taxon>
        <taxon>Symmachiella</taxon>
    </lineage>
</organism>
<dbReference type="SUPFAM" id="SSF56801">
    <property type="entry name" value="Acetyl-CoA synthetase-like"/>
    <property type="match status" value="1"/>
</dbReference>
<dbReference type="InterPro" id="IPR025110">
    <property type="entry name" value="AMP-bd_C"/>
</dbReference>
<dbReference type="GO" id="GO:0004467">
    <property type="term" value="F:long-chain fatty acid-CoA ligase activity"/>
    <property type="evidence" value="ECO:0007669"/>
    <property type="project" value="UniProtKB-EC"/>
</dbReference>
<evidence type="ECO:0000259" key="1">
    <source>
        <dbReference type="Pfam" id="PF00501"/>
    </source>
</evidence>
<dbReference type="InterPro" id="IPR045851">
    <property type="entry name" value="AMP-bd_C_sf"/>
</dbReference>
<reference evidence="3 4" key="1">
    <citation type="submission" date="2019-02" db="EMBL/GenBank/DDBJ databases">
        <title>Deep-cultivation of Planctomycetes and their phenomic and genomic characterization uncovers novel biology.</title>
        <authorList>
            <person name="Wiegand S."/>
            <person name="Jogler M."/>
            <person name="Boedeker C."/>
            <person name="Pinto D."/>
            <person name="Vollmers J."/>
            <person name="Rivas-Marin E."/>
            <person name="Kohn T."/>
            <person name="Peeters S.H."/>
            <person name="Heuer A."/>
            <person name="Rast P."/>
            <person name="Oberbeckmann S."/>
            <person name="Bunk B."/>
            <person name="Jeske O."/>
            <person name="Meyerdierks A."/>
            <person name="Storesund J.E."/>
            <person name="Kallscheuer N."/>
            <person name="Luecker S."/>
            <person name="Lage O.M."/>
            <person name="Pohl T."/>
            <person name="Merkel B.J."/>
            <person name="Hornburger P."/>
            <person name="Mueller R.-W."/>
            <person name="Bruemmer F."/>
            <person name="Labrenz M."/>
            <person name="Spormann A.M."/>
            <person name="Op den Camp H."/>
            <person name="Overmann J."/>
            <person name="Amann R."/>
            <person name="Jetten M.S.M."/>
            <person name="Mascher T."/>
            <person name="Medema M.H."/>
            <person name="Devos D.P."/>
            <person name="Kaster A.-K."/>
            <person name="Ovreas L."/>
            <person name="Rohde M."/>
            <person name="Galperin M.Y."/>
            <person name="Jogler C."/>
        </authorList>
    </citation>
    <scope>NUCLEOTIDE SEQUENCE [LARGE SCALE GENOMIC DNA]</scope>
    <source>
        <strain evidence="3 4">Mal52</strain>
    </source>
</reference>
<sequence length="562" mass="61542">MAVTSQRTKIEKRSRTAPWLDHYPEGVPASLEYPQIPAWGFLERTAADYGDRVACHYYNQRMTYAELFAAARQMAHVLVKSGIKPGDRVGVLLPNTPEMLVALNGIWMAGGVVVAVSPLMVAGEVTALLKTTQCKTVIGLDMLLPLLFDGEYQPESVLLTTIADRLPLLQKWGYKAARIVRLGIRSKARDKRCRDLAKELAQGNPIFQPIQQHSLDDPAFILPTGGTTAAPKAVVLSHRNLVANAWQLHHWGGATMAEETVLAVVPFFHSYGLTTCAMTGTAMAATLVLQHRFVPRRVLRAIETARPSVFHAVPAMLCQLNKLMRDGKGDYTSINYCMSGGAPLPTSVAEEFTEHTGAIVVEGYGLSEASPVTHAGPLDGSARAGTIGMPLPDTEVRIVDADTGFRPVAPGEVGEITVRAPQVMVGYWNNPEATSSAIRDGWLYTGDLAVCDDQGFFRIVDRKKDLIITSGFNVYPSDVERVIKQFSGIQDAAVVGVSDPDRGEVVKAILVLERGVQFDRKEFLNQCKIHLAKHKQPRMIEIAEGDLPRNFLGKVLRKDLRT</sequence>
<dbReference type="Pfam" id="PF13193">
    <property type="entry name" value="AMP-binding_C"/>
    <property type="match status" value="1"/>
</dbReference>
<dbReference type="InterPro" id="IPR000873">
    <property type="entry name" value="AMP-dep_synth/lig_dom"/>
</dbReference>
<dbReference type="Pfam" id="PF00501">
    <property type="entry name" value="AMP-binding"/>
    <property type="match status" value="1"/>
</dbReference>
<evidence type="ECO:0000259" key="2">
    <source>
        <dbReference type="Pfam" id="PF13193"/>
    </source>
</evidence>
<dbReference type="AlphaFoldDB" id="A0A517ZWX8"/>
<proteinExistence type="predicted"/>
<dbReference type="Proteomes" id="UP000319383">
    <property type="component" value="Chromosome"/>
</dbReference>
<gene>
    <name evidence="3" type="primary">lcfB_5</name>
    <name evidence="3" type="ORF">Mal52_55250</name>
</gene>
<feature type="domain" description="AMP-binding enzyme C-terminal" evidence="2">
    <location>
        <begin position="479"/>
        <end position="554"/>
    </location>
</feature>
<dbReference type="Gene3D" id="3.30.300.30">
    <property type="match status" value="1"/>
</dbReference>
<dbReference type="InterPro" id="IPR050237">
    <property type="entry name" value="ATP-dep_AMP-bd_enzyme"/>
</dbReference>
<dbReference type="OrthoDB" id="9778383at2"/>
<dbReference type="EC" id="6.2.1.3" evidence="3"/>
<protein>
    <submittedName>
        <fullName evidence="3">Long-chain-fatty-acid--CoA ligase</fullName>
        <ecNumber evidence="3">6.2.1.3</ecNumber>
    </submittedName>
</protein>